<dbReference type="Proteomes" id="UP000800035">
    <property type="component" value="Unassembled WGS sequence"/>
</dbReference>
<accession>A0A6A5TJ66</accession>
<dbReference type="EMBL" id="ML977011">
    <property type="protein sequence ID" value="KAF1952408.1"/>
    <property type="molecule type" value="Genomic_DNA"/>
</dbReference>
<keyword evidence="2" id="KW-1185">Reference proteome</keyword>
<evidence type="ECO:0000313" key="1">
    <source>
        <dbReference type="EMBL" id="KAF1952408.1"/>
    </source>
</evidence>
<dbReference type="AlphaFoldDB" id="A0A6A5TJ66"/>
<evidence type="ECO:0000313" key="2">
    <source>
        <dbReference type="Proteomes" id="UP000800035"/>
    </source>
</evidence>
<organism evidence="1 2">
    <name type="scientific">Byssothecium circinans</name>
    <dbReference type="NCBI Taxonomy" id="147558"/>
    <lineage>
        <taxon>Eukaryota</taxon>
        <taxon>Fungi</taxon>
        <taxon>Dikarya</taxon>
        <taxon>Ascomycota</taxon>
        <taxon>Pezizomycotina</taxon>
        <taxon>Dothideomycetes</taxon>
        <taxon>Pleosporomycetidae</taxon>
        <taxon>Pleosporales</taxon>
        <taxon>Massarineae</taxon>
        <taxon>Massarinaceae</taxon>
        <taxon>Byssothecium</taxon>
    </lineage>
</organism>
<proteinExistence type="predicted"/>
<gene>
    <name evidence="1" type="ORF">CC80DRAFT_495451</name>
</gene>
<dbReference type="OrthoDB" id="3795679at2759"/>
<sequence length="102" mass="10975">MGRIGSGVVRLTGFIKSKLRSSCEATVATESPNESSLPRKATTEEIQTLIHEVDDIPLTAWLLTFTGAVSQLARYGITVAWQNYFQNPRDGVIPGALGLGQA</sequence>
<name>A0A6A5TJ66_9PLEO</name>
<reference evidence="1" key="1">
    <citation type="journal article" date="2020" name="Stud. Mycol.">
        <title>101 Dothideomycetes genomes: a test case for predicting lifestyles and emergence of pathogens.</title>
        <authorList>
            <person name="Haridas S."/>
            <person name="Albert R."/>
            <person name="Binder M."/>
            <person name="Bloem J."/>
            <person name="Labutti K."/>
            <person name="Salamov A."/>
            <person name="Andreopoulos B."/>
            <person name="Baker S."/>
            <person name="Barry K."/>
            <person name="Bills G."/>
            <person name="Bluhm B."/>
            <person name="Cannon C."/>
            <person name="Castanera R."/>
            <person name="Culley D."/>
            <person name="Daum C."/>
            <person name="Ezra D."/>
            <person name="Gonzalez J."/>
            <person name="Henrissat B."/>
            <person name="Kuo A."/>
            <person name="Liang C."/>
            <person name="Lipzen A."/>
            <person name="Lutzoni F."/>
            <person name="Magnuson J."/>
            <person name="Mondo S."/>
            <person name="Nolan M."/>
            <person name="Ohm R."/>
            <person name="Pangilinan J."/>
            <person name="Park H.-J."/>
            <person name="Ramirez L."/>
            <person name="Alfaro M."/>
            <person name="Sun H."/>
            <person name="Tritt A."/>
            <person name="Yoshinaga Y."/>
            <person name="Zwiers L.-H."/>
            <person name="Turgeon B."/>
            <person name="Goodwin S."/>
            <person name="Spatafora J."/>
            <person name="Crous P."/>
            <person name="Grigoriev I."/>
        </authorList>
    </citation>
    <scope>NUCLEOTIDE SEQUENCE</scope>
    <source>
        <strain evidence="1">CBS 675.92</strain>
    </source>
</reference>
<protein>
    <submittedName>
        <fullName evidence="1">Uncharacterized protein</fullName>
    </submittedName>
</protein>